<dbReference type="Proteomes" id="UP000256601">
    <property type="component" value="Unassembled WGS sequence"/>
</dbReference>
<feature type="domain" description="Peptidase A1" evidence="2">
    <location>
        <begin position="1"/>
        <end position="211"/>
    </location>
</feature>
<dbReference type="InterPro" id="IPR021109">
    <property type="entry name" value="Peptidase_aspartic_dom_sf"/>
</dbReference>
<evidence type="ECO:0000313" key="3">
    <source>
        <dbReference type="EMBL" id="RDW22594.1"/>
    </source>
</evidence>
<feature type="compositionally biased region" description="Polar residues" evidence="1">
    <location>
        <begin position="291"/>
        <end position="317"/>
    </location>
</feature>
<evidence type="ECO:0000313" key="4">
    <source>
        <dbReference type="Proteomes" id="UP000256601"/>
    </source>
</evidence>
<dbReference type="EMBL" id="KZ859198">
    <property type="protein sequence ID" value="RDW22594.1"/>
    <property type="molecule type" value="Genomic_DNA"/>
</dbReference>
<dbReference type="VEuPathDB" id="FungiDB:YALI1_D29626g"/>
<dbReference type="Gene3D" id="2.40.70.10">
    <property type="entry name" value="Acid Proteases"/>
    <property type="match status" value="1"/>
</dbReference>
<dbReference type="CDD" id="cd05471">
    <property type="entry name" value="pepsin_like"/>
    <property type="match status" value="1"/>
</dbReference>
<feature type="compositionally biased region" description="Low complexity" evidence="1">
    <location>
        <begin position="240"/>
        <end position="290"/>
    </location>
</feature>
<dbReference type="AlphaFoldDB" id="A0A371BX38"/>
<reference evidence="3 4" key="1">
    <citation type="submission" date="2018-07" db="EMBL/GenBank/DDBJ databases">
        <title>Draft Genome Assemblies for Five Robust Yarrowia lipolytica Strains Exhibiting High Lipid Production and Pentose Sugar Utilization and Sugar Alcohol Secretion from Undetoxified Lignocellulosic Biomass Hydrolysates.</title>
        <authorList>
            <consortium name="DOE Joint Genome Institute"/>
            <person name="Walker C."/>
            <person name="Ryu S."/>
            <person name="Na H."/>
            <person name="Zane M."/>
            <person name="LaButti K."/>
            <person name="Lipzen A."/>
            <person name="Haridas S."/>
            <person name="Barry K."/>
            <person name="Grigoriev I.V."/>
            <person name="Quarterman J."/>
            <person name="Slininger P."/>
            <person name="Dien B."/>
            <person name="Trinh C.T."/>
        </authorList>
    </citation>
    <scope>NUCLEOTIDE SEQUENCE [LARGE SCALE GENOMIC DNA]</scope>
    <source>
        <strain evidence="3 4">YB392</strain>
    </source>
</reference>
<organism evidence="3 4">
    <name type="scientific">Yarrowia lipolytica</name>
    <name type="common">Candida lipolytica</name>
    <dbReference type="NCBI Taxonomy" id="4952"/>
    <lineage>
        <taxon>Eukaryota</taxon>
        <taxon>Fungi</taxon>
        <taxon>Dikarya</taxon>
        <taxon>Ascomycota</taxon>
        <taxon>Saccharomycotina</taxon>
        <taxon>Dipodascomycetes</taxon>
        <taxon>Dipodascales</taxon>
        <taxon>Dipodascales incertae sedis</taxon>
        <taxon>Yarrowia</taxon>
    </lineage>
</organism>
<dbReference type="InterPro" id="IPR033121">
    <property type="entry name" value="PEPTIDASE_A1"/>
</dbReference>
<proteinExistence type="predicted"/>
<evidence type="ECO:0000259" key="2">
    <source>
        <dbReference type="PROSITE" id="PS51767"/>
    </source>
</evidence>
<gene>
    <name evidence="3" type="ORF">B0I71DRAFT_156025</name>
</gene>
<evidence type="ECO:0000256" key="1">
    <source>
        <dbReference type="SAM" id="MobiDB-lite"/>
    </source>
</evidence>
<name>A0A371BX38_YARLL</name>
<dbReference type="InterPro" id="IPR034164">
    <property type="entry name" value="Pepsin-like_dom"/>
</dbReference>
<feature type="region of interest" description="Disordered" evidence="1">
    <location>
        <begin position="240"/>
        <end position="317"/>
    </location>
</feature>
<sequence>MGAIGIFGQSGYDDPTSSVVQGLADSGKISRAIYSLKAEKPIWWRSKATEGVTNNVYYGGFDRAKYEGPLTTIKCGHHGGYAMPLGGLSIKGEKVHTARDHQNVLDTGGVALMLPDSTLKTLSEKRGGSGVWESPGYFKIECGSKPEITYEFGYTTIDVDLSTYILLNGPSLISKALVIYDNTRDTITIVKAKYTDESDVVEITGDIPGTVKYEDWVAGKPLAVASSAPASSKTSTILASSSSSSSSSVAPKSSSVAPPSSSAAPQSSSVVLKPSSAAPTTSKAAPQSSTLVVKTTSIQPEPQLSPTQAEPSPTQQQWCSWFGTFSVA</sequence>
<dbReference type="PROSITE" id="PS51767">
    <property type="entry name" value="PEPTIDASE_A1"/>
    <property type="match status" value="1"/>
</dbReference>
<accession>A0A371BX38</accession>
<dbReference type="VEuPathDB" id="FungiDB:YALI0_D22957g"/>
<dbReference type="SUPFAM" id="SSF50630">
    <property type="entry name" value="Acid proteases"/>
    <property type="match status" value="1"/>
</dbReference>
<dbReference type="Pfam" id="PF00026">
    <property type="entry name" value="Asp"/>
    <property type="match status" value="1"/>
</dbReference>
<protein>
    <submittedName>
        <fullName evidence="3">Aspartic peptidase domain-containing protein</fullName>
    </submittedName>
</protein>